<feature type="compositionally biased region" description="Low complexity" evidence="1">
    <location>
        <begin position="131"/>
        <end position="140"/>
    </location>
</feature>
<evidence type="ECO:0000256" key="1">
    <source>
        <dbReference type="SAM" id="MobiDB-lite"/>
    </source>
</evidence>
<dbReference type="InterPro" id="IPR013240">
    <property type="entry name" value="DNA-dir_RNA_pol1_su_RPA34"/>
</dbReference>
<protein>
    <submittedName>
        <fullName evidence="3">Uncharacterized protein</fullName>
    </submittedName>
</protein>
<feature type="compositionally biased region" description="Acidic residues" evidence="1">
    <location>
        <begin position="44"/>
        <end position="65"/>
    </location>
</feature>
<dbReference type="InterPro" id="IPR053263">
    <property type="entry name" value="Euk_RPA34_RNAP_subunit"/>
</dbReference>
<dbReference type="GeneID" id="41955755"/>
<feature type="compositionally biased region" description="Basic and acidic residues" evidence="1">
    <location>
        <begin position="111"/>
        <end position="124"/>
    </location>
</feature>
<dbReference type="AlphaFoldDB" id="A0A6P8BIQ7"/>
<organism evidence="2 3">
    <name type="scientific">Pyricularia grisea</name>
    <name type="common">Crabgrass-specific blast fungus</name>
    <name type="synonym">Magnaporthe grisea</name>
    <dbReference type="NCBI Taxonomy" id="148305"/>
    <lineage>
        <taxon>Eukaryota</taxon>
        <taxon>Fungi</taxon>
        <taxon>Dikarya</taxon>
        <taxon>Ascomycota</taxon>
        <taxon>Pezizomycotina</taxon>
        <taxon>Sordariomycetes</taxon>
        <taxon>Sordariomycetidae</taxon>
        <taxon>Magnaporthales</taxon>
        <taxon>Pyriculariaceae</taxon>
        <taxon>Pyricularia</taxon>
    </lineage>
</organism>
<dbReference type="OrthoDB" id="76224at2759"/>
<sequence length="620" mass="65032">MPMPRANVQSLGAHVSNLAGSARSYVFGNNSRNSKQNGIKTEAMMEDDDSSSGSDSDSDMSDGEGTENFLSKINAATANKMTNAAPKGGAKLSDSASTPATATKKASMFKGEPKGTDKKIKPEPTTDAEDSTSSSDSSSESDSEDGKTSKKPAAAVKKAASKSEPKKAPVSSDSDSSSDSDDSHEEQSAAKVAAPQNNKQSNATANNKSDSSSSEDSEDESEEEAHVSKQSQATATDKSKKATKPAAPVTKKAAESSSSDSESVSGFDSDSSSSEETSSSEDEKAKPAKAIATKKGVNGVATSKSKKQADDSDVEMADESFALVSNSQPADGELADAFVREGFQLRKASDDTDVSEVLNIFKQAKREGKQIWYFTTPASVPVSVVEKMNFPMRNAQTGEPIVSHNGLDYGVDLGATGVPSTYKILVPAKKGSKYEMVDRGIDHTMHLKRITQLAASDFTAKPKPQIAAKPPRPQPPVLKKRYTPIGVPTPILPPIPAVLKSRGDVAMTDAPDAAEDNGSTSEKKSKKRKANAEEAAKTPLSETKSKKAKTINSISAEPSIPQITSPSSTPTGTDKKPKAKGKTTATTTPVSQVKARPKSSGEVPKTQTPVPLPKLPGLKR</sequence>
<feature type="compositionally biased region" description="Low complexity" evidence="1">
    <location>
        <begin position="558"/>
        <end position="572"/>
    </location>
</feature>
<feature type="compositionally biased region" description="Polar residues" evidence="1">
    <location>
        <begin position="195"/>
        <end position="208"/>
    </location>
</feature>
<feature type="region of interest" description="Disordered" evidence="1">
    <location>
        <begin position="458"/>
        <end position="478"/>
    </location>
</feature>
<dbReference type="RefSeq" id="XP_030986946.1">
    <property type="nucleotide sequence ID" value="XM_031120841.1"/>
</dbReference>
<feature type="compositionally biased region" description="Low complexity" evidence="1">
    <location>
        <begin position="93"/>
        <end position="106"/>
    </location>
</feature>
<dbReference type="PANTHER" id="PTHR28155">
    <property type="entry name" value="ACR243WP"/>
    <property type="match status" value="1"/>
</dbReference>
<feature type="compositionally biased region" description="Polar residues" evidence="1">
    <location>
        <begin position="27"/>
        <end position="39"/>
    </location>
</feature>
<feature type="compositionally biased region" description="Low complexity" evidence="1">
    <location>
        <begin position="244"/>
        <end position="277"/>
    </location>
</feature>
<feature type="compositionally biased region" description="Low complexity" evidence="1">
    <location>
        <begin position="74"/>
        <end position="85"/>
    </location>
</feature>
<feature type="region of interest" description="Disordered" evidence="1">
    <location>
        <begin position="509"/>
        <end position="620"/>
    </location>
</feature>
<feature type="compositionally biased region" description="Acidic residues" evidence="1">
    <location>
        <begin position="213"/>
        <end position="223"/>
    </location>
</feature>
<reference evidence="3" key="3">
    <citation type="submission" date="2025-08" db="UniProtKB">
        <authorList>
            <consortium name="RefSeq"/>
        </authorList>
    </citation>
    <scope>IDENTIFICATION</scope>
    <source>
        <strain evidence="3">NI907</strain>
    </source>
</reference>
<accession>A0A6P8BIQ7</accession>
<dbReference type="KEGG" id="pgri:PgNI_00764"/>
<feature type="region of interest" description="Disordered" evidence="1">
    <location>
        <begin position="23"/>
        <end position="313"/>
    </location>
</feature>
<dbReference type="PANTHER" id="PTHR28155:SF1">
    <property type="entry name" value="DNA-DIRECTED RNA POLYMERASE I SUBUNIT RPA34.5-DOMAIN-CONTAINING PROTEIN"/>
    <property type="match status" value="1"/>
</dbReference>
<dbReference type="Proteomes" id="UP000515153">
    <property type="component" value="Unplaced"/>
</dbReference>
<evidence type="ECO:0000313" key="2">
    <source>
        <dbReference type="Proteomes" id="UP000515153"/>
    </source>
</evidence>
<name>A0A6P8BIQ7_PYRGI</name>
<gene>
    <name evidence="3" type="ORF">PgNI_00764</name>
</gene>
<reference evidence="3" key="1">
    <citation type="journal article" date="2019" name="Mol. Biol. Evol.">
        <title>Blast fungal genomes show frequent chromosomal changes, gene gains and losses, and effector gene turnover.</title>
        <authorList>
            <person name="Gomez Luciano L.B."/>
            <person name="Jason Tsai I."/>
            <person name="Chuma I."/>
            <person name="Tosa Y."/>
            <person name="Chen Y.H."/>
            <person name="Li J.Y."/>
            <person name="Li M.Y."/>
            <person name="Jade Lu M.Y."/>
            <person name="Nakayashiki H."/>
            <person name="Li W.H."/>
        </authorList>
    </citation>
    <scope>NUCLEOTIDE SEQUENCE</scope>
    <source>
        <strain evidence="3">NI907</strain>
    </source>
</reference>
<evidence type="ECO:0000313" key="3">
    <source>
        <dbReference type="RefSeq" id="XP_030986946.1"/>
    </source>
</evidence>
<dbReference type="GO" id="GO:0006360">
    <property type="term" value="P:transcription by RNA polymerase I"/>
    <property type="evidence" value="ECO:0007669"/>
    <property type="project" value="InterPro"/>
</dbReference>
<keyword evidence="2" id="KW-1185">Reference proteome</keyword>
<dbReference type="Pfam" id="PF08208">
    <property type="entry name" value="RNA_polI_A34"/>
    <property type="match status" value="1"/>
</dbReference>
<reference evidence="3" key="2">
    <citation type="submission" date="2019-10" db="EMBL/GenBank/DDBJ databases">
        <authorList>
            <consortium name="NCBI Genome Project"/>
        </authorList>
    </citation>
    <scope>NUCLEOTIDE SEQUENCE</scope>
    <source>
        <strain evidence="3">NI907</strain>
    </source>
</reference>
<proteinExistence type="predicted"/>